<proteinExistence type="predicted"/>
<keyword evidence="1" id="KW-0472">Membrane</keyword>
<feature type="transmembrane region" description="Helical" evidence="1">
    <location>
        <begin position="381"/>
        <end position="398"/>
    </location>
</feature>
<feature type="transmembrane region" description="Helical" evidence="1">
    <location>
        <begin position="192"/>
        <end position="218"/>
    </location>
</feature>
<organism evidence="2 3">
    <name type="scientific">Pseudobutyrivibrio ruminis</name>
    <dbReference type="NCBI Taxonomy" id="46206"/>
    <lineage>
        <taxon>Bacteria</taxon>
        <taxon>Bacillati</taxon>
        <taxon>Bacillota</taxon>
        <taxon>Clostridia</taxon>
        <taxon>Lachnospirales</taxon>
        <taxon>Lachnospiraceae</taxon>
        <taxon>Pseudobutyrivibrio</taxon>
    </lineage>
</organism>
<sequence length="494" mass="55472">MNSIKKITPNKLIIKAVFVVAYTLLFVPYLYSIYYSMPANDDFAWAIEWWTSNRLVEMFHRVAWNYMNYFGQSGIMAVMLQVTLNPLYLFDNAGHSFGIMMIVYNTLIMVGILVAVRKLFKEIFDITSGLQLDVLTLITAALLTTSYYYSDVYNWWSGVPGYSFTMMLCLLTCAYIVAFLNEGTKKTYVTMIILGILTCTSMMYCVAIGGFYVLYMFIIRRKDGDTKKKIIPLVAFIVAGVLMVIAPGNGARMASEQRSSGMAEAISVTLHRTISRAIMTVQTKPWVLCLLVIVVLMGVLIGTSKKVSIVNTILGGVVVYISAFTAVLLYVYGQQKTIDSEFTPRIYYVEDYMMFVGTAIIAFALGCFVKQTLHVQVKQTFANVGIATVALLSALYMATGMRYAGVIQYDIYAKSPVIQASWVLWDGILDEIIAAEDGADVVIERQNVPWCQYSYYTSIDEDYKEPLSAEARYGNCNECAAKYYGVNSIVVYLY</sequence>
<evidence type="ECO:0008006" key="4">
    <source>
        <dbReference type="Google" id="ProtNLM"/>
    </source>
</evidence>
<keyword evidence="1" id="KW-0812">Transmembrane</keyword>
<evidence type="ECO:0000313" key="2">
    <source>
        <dbReference type="EMBL" id="SEK45117.1"/>
    </source>
</evidence>
<feature type="transmembrane region" description="Helical" evidence="1">
    <location>
        <begin position="97"/>
        <end position="116"/>
    </location>
</feature>
<feature type="transmembrane region" description="Helical" evidence="1">
    <location>
        <begin position="285"/>
        <end position="302"/>
    </location>
</feature>
<dbReference type="EMBL" id="FNZX01000005">
    <property type="protein sequence ID" value="SEK45117.1"/>
    <property type="molecule type" value="Genomic_DNA"/>
</dbReference>
<accession>A0A1H7H5T8</accession>
<evidence type="ECO:0000256" key="1">
    <source>
        <dbReference type="SAM" id="Phobius"/>
    </source>
</evidence>
<feature type="transmembrane region" description="Helical" evidence="1">
    <location>
        <begin position="161"/>
        <end position="180"/>
    </location>
</feature>
<name>A0A1H7H5T8_9FIRM</name>
<dbReference type="AlphaFoldDB" id="A0A1H7H5T8"/>
<dbReference type="RefSeq" id="WP_074789710.1">
    <property type="nucleotide sequence ID" value="NZ_FNZX01000005.1"/>
</dbReference>
<dbReference type="InterPro" id="IPR045691">
    <property type="entry name" value="DUF6056"/>
</dbReference>
<gene>
    <name evidence="2" type="ORF">SAMN02910377_00917</name>
</gene>
<keyword evidence="3" id="KW-1185">Reference proteome</keyword>
<dbReference type="Proteomes" id="UP000182321">
    <property type="component" value="Unassembled WGS sequence"/>
</dbReference>
<reference evidence="3" key="1">
    <citation type="submission" date="2016-10" db="EMBL/GenBank/DDBJ databases">
        <authorList>
            <person name="Varghese N."/>
        </authorList>
    </citation>
    <scope>NUCLEOTIDE SEQUENCE [LARGE SCALE GENOMIC DNA]</scope>
    <source>
        <strain evidence="3">ACV-9</strain>
    </source>
</reference>
<feature type="transmembrane region" description="Helical" evidence="1">
    <location>
        <begin position="128"/>
        <end position="149"/>
    </location>
</feature>
<keyword evidence="1" id="KW-1133">Transmembrane helix</keyword>
<protein>
    <recommendedName>
        <fullName evidence="4">YfhO family protein</fullName>
    </recommendedName>
</protein>
<dbReference type="Pfam" id="PF19528">
    <property type="entry name" value="DUF6056"/>
    <property type="match status" value="1"/>
</dbReference>
<feature type="transmembrane region" description="Helical" evidence="1">
    <location>
        <begin position="12"/>
        <end position="31"/>
    </location>
</feature>
<evidence type="ECO:0000313" key="3">
    <source>
        <dbReference type="Proteomes" id="UP000182321"/>
    </source>
</evidence>
<feature type="transmembrane region" description="Helical" evidence="1">
    <location>
        <begin position="230"/>
        <end position="248"/>
    </location>
</feature>
<feature type="transmembrane region" description="Helical" evidence="1">
    <location>
        <begin position="352"/>
        <end position="369"/>
    </location>
</feature>
<feature type="transmembrane region" description="Helical" evidence="1">
    <location>
        <begin position="309"/>
        <end position="332"/>
    </location>
</feature>